<sequence length="81" mass="9149">MTLPSPSLSRNPPDTFTESRSLQVILSSRHQIRSNVITQRRKQGQSMTSNSSNDGSSVYLEQERATLLLDSVCLARRWNLT</sequence>
<evidence type="ECO:0000256" key="1">
    <source>
        <dbReference type="SAM" id="MobiDB-lite"/>
    </source>
</evidence>
<protein>
    <submittedName>
        <fullName evidence="2">Uncharacterized protein</fullName>
    </submittedName>
</protein>
<proteinExistence type="predicted"/>
<gene>
    <name evidence="2" type="ORF">XELAEV_18039594mg</name>
</gene>
<dbReference type="EMBL" id="CM004480">
    <property type="protein sequence ID" value="OCT68295.1"/>
    <property type="molecule type" value="Genomic_DNA"/>
</dbReference>
<evidence type="ECO:0000313" key="3">
    <source>
        <dbReference type="Proteomes" id="UP000694892"/>
    </source>
</evidence>
<feature type="compositionally biased region" description="Low complexity" evidence="1">
    <location>
        <begin position="46"/>
        <end position="57"/>
    </location>
</feature>
<dbReference type="Proteomes" id="UP000694892">
    <property type="component" value="Chromosome 8L"/>
</dbReference>
<name>A0A974C970_XENLA</name>
<dbReference type="AlphaFoldDB" id="A0A974C970"/>
<organism evidence="2 3">
    <name type="scientific">Xenopus laevis</name>
    <name type="common">African clawed frog</name>
    <dbReference type="NCBI Taxonomy" id="8355"/>
    <lineage>
        <taxon>Eukaryota</taxon>
        <taxon>Metazoa</taxon>
        <taxon>Chordata</taxon>
        <taxon>Craniata</taxon>
        <taxon>Vertebrata</taxon>
        <taxon>Euteleostomi</taxon>
        <taxon>Amphibia</taxon>
        <taxon>Batrachia</taxon>
        <taxon>Anura</taxon>
        <taxon>Pipoidea</taxon>
        <taxon>Pipidae</taxon>
        <taxon>Xenopodinae</taxon>
        <taxon>Xenopus</taxon>
        <taxon>Xenopus</taxon>
    </lineage>
</organism>
<evidence type="ECO:0000313" key="2">
    <source>
        <dbReference type="EMBL" id="OCT68295.1"/>
    </source>
</evidence>
<feature type="region of interest" description="Disordered" evidence="1">
    <location>
        <begin position="37"/>
        <end position="57"/>
    </location>
</feature>
<accession>A0A974C970</accession>
<reference evidence="3" key="1">
    <citation type="journal article" date="2016" name="Nature">
        <title>Genome evolution in the allotetraploid frog Xenopus laevis.</title>
        <authorList>
            <person name="Session A.M."/>
            <person name="Uno Y."/>
            <person name="Kwon T."/>
            <person name="Chapman J.A."/>
            <person name="Toyoda A."/>
            <person name="Takahashi S."/>
            <person name="Fukui A."/>
            <person name="Hikosaka A."/>
            <person name="Suzuki A."/>
            <person name="Kondo M."/>
            <person name="van Heeringen S.J."/>
            <person name="Quigley I."/>
            <person name="Heinz S."/>
            <person name="Ogino H."/>
            <person name="Ochi H."/>
            <person name="Hellsten U."/>
            <person name="Lyons J.B."/>
            <person name="Simakov O."/>
            <person name="Putnam N."/>
            <person name="Stites J."/>
            <person name="Kuroki Y."/>
            <person name="Tanaka T."/>
            <person name="Michiue T."/>
            <person name="Watanabe M."/>
            <person name="Bogdanovic O."/>
            <person name="Lister R."/>
            <person name="Georgiou G."/>
            <person name="Paranjpe S.S."/>
            <person name="van Kruijsbergen I."/>
            <person name="Shu S."/>
            <person name="Carlson J."/>
            <person name="Kinoshita T."/>
            <person name="Ohta Y."/>
            <person name="Mawaribuchi S."/>
            <person name="Jenkins J."/>
            <person name="Grimwood J."/>
            <person name="Schmutz J."/>
            <person name="Mitros T."/>
            <person name="Mozaffari S.V."/>
            <person name="Suzuki Y."/>
            <person name="Haramoto Y."/>
            <person name="Yamamoto T.S."/>
            <person name="Takagi C."/>
            <person name="Heald R."/>
            <person name="Miller K."/>
            <person name="Haudenschild C."/>
            <person name="Kitzman J."/>
            <person name="Nakayama T."/>
            <person name="Izutsu Y."/>
            <person name="Robert J."/>
            <person name="Fortriede J."/>
            <person name="Burns K."/>
            <person name="Lotay V."/>
            <person name="Karimi K."/>
            <person name="Yasuoka Y."/>
            <person name="Dichmann D.S."/>
            <person name="Flajnik M.F."/>
            <person name="Houston D.W."/>
            <person name="Shendure J."/>
            <person name="DuPasquier L."/>
            <person name="Vize P.D."/>
            <person name="Zorn A.M."/>
            <person name="Ito M."/>
            <person name="Marcotte E.M."/>
            <person name="Wallingford J.B."/>
            <person name="Ito Y."/>
            <person name="Asashima M."/>
            <person name="Ueno N."/>
            <person name="Matsuda Y."/>
            <person name="Veenstra G.J."/>
            <person name="Fujiyama A."/>
            <person name="Harland R.M."/>
            <person name="Taira M."/>
            <person name="Rokhsar D.S."/>
        </authorList>
    </citation>
    <scope>NUCLEOTIDE SEQUENCE [LARGE SCALE GENOMIC DNA]</scope>
    <source>
        <strain evidence="3">J</strain>
    </source>
</reference>